<dbReference type="PROSITE" id="PS50850">
    <property type="entry name" value="MFS"/>
    <property type="match status" value="1"/>
</dbReference>
<keyword evidence="4 5" id="KW-0472">Membrane</keyword>
<evidence type="ECO:0000256" key="3">
    <source>
        <dbReference type="ARBA" id="ARBA00022989"/>
    </source>
</evidence>
<dbReference type="CDD" id="cd17321">
    <property type="entry name" value="MFS_MMR_MDR_like"/>
    <property type="match status" value="1"/>
</dbReference>
<reference evidence="8" key="1">
    <citation type="journal article" date="2019" name="Int. J. Syst. Evol. Microbiol.">
        <title>The Global Catalogue of Microorganisms (GCM) 10K type strain sequencing project: providing services to taxonomists for standard genome sequencing and annotation.</title>
        <authorList>
            <consortium name="The Broad Institute Genomics Platform"/>
            <consortium name="The Broad Institute Genome Sequencing Center for Infectious Disease"/>
            <person name="Wu L."/>
            <person name="Ma J."/>
        </authorList>
    </citation>
    <scope>NUCLEOTIDE SEQUENCE [LARGE SCALE GENOMIC DNA]</scope>
    <source>
        <strain evidence="8">JCM 17021</strain>
    </source>
</reference>
<feature type="transmembrane region" description="Helical" evidence="5">
    <location>
        <begin position="298"/>
        <end position="325"/>
    </location>
</feature>
<dbReference type="InterPro" id="IPR011701">
    <property type="entry name" value="MFS"/>
</dbReference>
<dbReference type="RefSeq" id="WP_345068886.1">
    <property type="nucleotide sequence ID" value="NZ_BAABCN010000012.1"/>
</dbReference>
<protein>
    <submittedName>
        <fullName evidence="7">MFS transporter</fullName>
    </submittedName>
</protein>
<dbReference type="EMBL" id="BAABCN010000012">
    <property type="protein sequence ID" value="GAA3889361.1"/>
    <property type="molecule type" value="Genomic_DNA"/>
</dbReference>
<evidence type="ECO:0000256" key="4">
    <source>
        <dbReference type="ARBA" id="ARBA00023136"/>
    </source>
</evidence>
<dbReference type="InterPro" id="IPR036259">
    <property type="entry name" value="MFS_trans_sf"/>
</dbReference>
<feature type="transmembrane region" description="Helical" evidence="5">
    <location>
        <begin position="127"/>
        <end position="148"/>
    </location>
</feature>
<organism evidence="7 8">
    <name type="scientific">Leifsonia kafniensis</name>
    <dbReference type="NCBI Taxonomy" id="475957"/>
    <lineage>
        <taxon>Bacteria</taxon>
        <taxon>Bacillati</taxon>
        <taxon>Actinomycetota</taxon>
        <taxon>Actinomycetes</taxon>
        <taxon>Micrococcales</taxon>
        <taxon>Microbacteriaceae</taxon>
        <taxon>Leifsonia</taxon>
    </lineage>
</organism>
<dbReference type="Gene3D" id="1.20.1250.20">
    <property type="entry name" value="MFS general substrate transporter like domains"/>
    <property type="match status" value="2"/>
</dbReference>
<keyword evidence="8" id="KW-1185">Reference proteome</keyword>
<feature type="transmembrane region" description="Helical" evidence="5">
    <location>
        <begin position="101"/>
        <end position="121"/>
    </location>
</feature>
<keyword evidence="2 5" id="KW-0812">Transmembrane</keyword>
<sequence length="506" mass="53066">MTRPDTSGATTATTISTDTASNSLAETLSPARRWAALALLLTGIFIGLVDMQSANLLVPALTESFGASTSTLSWFIGGYTLAYGVSLIPAGRLGDRYGHKIIFTIGLAGYVLTSLGTSLAQDTTQLIILRVCHGLMGGMVVAPVFAYIQLLFTGRRRVRAFGFFLATTGVGSLIAPFVAAWSVDGLGADPGWRVTVAFSAVLGTVALLFTFKLLPRINTASVGSFDVFGVILSAVVFVALLLPLIQSDSGALPGWAIWSFATSLLAAIIFVFWQRSIEKRGGLPLLRLSLFKLPEFSFGLLTLVLAFASFTASIFIALTTLWVWGLGNDESSAALMLLPLSLGGVVGGLVADRFQALVGRFAVTISLVILTVGNIAIWLMVQIPDVGMLTLALPFFIAGAASGLFFGPINGSILARVPEIDAGSAGGTVVTLQRVGSALGSSVVFIVLMIRPGVAASDFTPDDWAATSINALLVIALFSAAGLVLSILIDFLTRNETAVREAFNTK</sequence>
<evidence type="ECO:0000313" key="8">
    <source>
        <dbReference type="Proteomes" id="UP001501803"/>
    </source>
</evidence>
<feature type="transmembrane region" description="Helical" evidence="5">
    <location>
        <begin position="71"/>
        <end position="89"/>
    </location>
</feature>
<dbReference type="Proteomes" id="UP001501803">
    <property type="component" value="Unassembled WGS sequence"/>
</dbReference>
<feature type="domain" description="Major facilitator superfamily (MFS) profile" evidence="6">
    <location>
        <begin position="36"/>
        <end position="494"/>
    </location>
</feature>
<feature type="transmembrane region" description="Helical" evidence="5">
    <location>
        <begin position="195"/>
        <end position="215"/>
    </location>
</feature>
<dbReference type="PANTHER" id="PTHR42718:SF39">
    <property type="entry name" value="ACTINORHODIN TRANSPORTER-RELATED"/>
    <property type="match status" value="1"/>
</dbReference>
<evidence type="ECO:0000313" key="7">
    <source>
        <dbReference type="EMBL" id="GAA3889361.1"/>
    </source>
</evidence>
<comment type="subcellular location">
    <subcellularLocation>
        <location evidence="1">Cell membrane</location>
        <topology evidence="1">Multi-pass membrane protein</topology>
    </subcellularLocation>
</comment>
<dbReference type="Pfam" id="PF07690">
    <property type="entry name" value="MFS_1"/>
    <property type="match status" value="1"/>
</dbReference>
<gene>
    <name evidence="7" type="ORF">GCM10022381_34110</name>
</gene>
<feature type="transmembrane region" description="Helical" evidence="5">
    <location>
        <begin position="386"/>
        <end position="407"/>
    </location>
</feature>
<feature type="transmembrane region" description="Helical" evidence="5">
    <location>
        <begin position="357"/>
        <end position="380"/>
    </location>
</feature>
<feature type="transmembrane region" description="Helical" evidence="5">
    <location>
        <begin position="227"/>
        <end position="245"/>
    </location>
</feature>
<evidence type="ECO:0000256" key="1">
    <source>
        <dbReference type="ARBA" id="ARBA00004651"/>
    </source>
</evidence>
<evidence type="ECO:0000256" key="2">
    <source>
        <dbReference type="ARBA" id="ARBA00022692"/>
    </source>
</evidence>
<feature type="transmembrane region" description="Helical" evidence="5">
    <location>
        <begin position="470"/>
        <end position="492"/>
    </location>
</feature>
<feature type="transmembrane region" description="Helical" evidence="5">
    <location>
        <begin position="331"/>
        <end position="350"/>
    </location>
</feature>
<dbReference type="InterPro" id="IPR020846">
    <property type="entry name" value="MFS_dom"/>
</dbReference>
<feature type="transmembrane region" description="Helical" evidence="5">
    <location>
        <begin position="428"/>
        <end position="450"/>
    </location>
</feature>
<proteinExistence type="predicted"/>
<dbReference type="PANTHER" id="PTHR42718">
    <property type="entry name" value="MAJOR FACILITATOR SUPERFAMILY MULTIDRUG TRANSPORTER MFSC"/>
    <property type="match status" value="1"/>
</dbReference>
<evidence type="ECO:0000259" key="6">
    <source>
        <dbReference type="PROSITE" id="PS50850"/>
    </source>
</evidence>
<comment type="caution">
    <text evidence="7">The sequence shown here is derived from an EMBL/GenBank/DDBJ whole genome shotgun (WGS) entry which is preliminary data.</text>
</comment>
<feature type="transmembrane region" description="Helical" evidence="5">
    <location>
        <begin position="160"/>
        <end position="183"/>
    </location>
</feature>
<evidence type="ECO:0000256" key="5">
    <source>
        <dbReference type="SAM" id="Phobius"/>
    </source>
</evidence>
<feature type="transmembrane region" description="Helical" evidence="5">
    <location>
        <begin position="257"/>
        <end position="277"/>
    </location>
</feature>
<feature type="transmembrane region" description="Helical" evidence="5">
    <location>
        <begin position="34"/>
        <end position="51"/>
    </location>
</feature>
<name>A0ABP7KW93_9MICO</name>
<keyword evidence="3 5" id="KW-1133">Transmembrane helix</keyword>
<accession>A0ABP7KW93</accession>
<dbReference type="SUPFAM" id="SSF103473">
    <property type="entry name" value="MFS general substrate transporter"/>
    <property type="match status" value="1"/>
</dbReference>